<dbReference type="PANTHER" id="PTHR42109">
    <property type="entry name" value="UNPLACED GENOMIC SCAFFOLD UM_SCAF_CONTIG_1.265, WHOLE GENOME SHOTGUN SEQUENCE"/>
    <property type="match status" value="1"/>
</dbReference>
<feature type="domain" description="DUF7702" evidence="3">
    <location>
        <begin position="5"/>
        <end position="244"/>
    </location>
</feature>
<feature type="transmembrane region" description="Helical" evidence="2">
    <location>
        <begin position="173"/>
        <end position="198"/>
    </location>
</feature>
<dbReference type="AlphaFoldDB" id="A0A9P8WDA3"/>
<accession>A0A9P8WDA3</accession>
<dbReference type="Pfam" id="PF24800">
    <property type="entry name" value="DUF7702"/>
    <property type="match status" value="1"/>
</dbReference>
<proteinExistence type="predicted"/>
<evidence type="ECO:0000313" key="4">
    <source>
        <dbReference type="EMBL" id="KAH6895982.1"/>
    </source>
</evidence>
<feature type="transmembrane region" description="Helical" evidence="2">
    <location>
        <begin position="142"/>
        <end position="161"/>
    </location>
</feature>
<keyword evidence="2" id="KW-0812">Transmembrane</keyword>
<dbReference type="Proteomes" id="UP000777438">
    <property type="component" value="Unassembled WGS sequence"/>
</dbReference>
<dbReference type="InterPro" id="IPR056119">
    <property type="entry name" value="DUF7702"/>
</dbReference>
<reference evidence="4 5" key="1">
    <citation type="journal article" date="2021" name="Nat. Commun.">
        <title>Genetic determinants of endophytism in the Arabidopsis root mycobiome.</title>
        <authorList>
            <person name="Mesny F."/>
            <person name="Miyauchi S."/>
            <person name="Thiergart T."/>
            <person name="Pickel B."/>
            <person name="Atanasova L."/>
            <person name="Karlsson M."/>
            <person name="Huettel B."/>
            <person name="Barry K.W."/>
            <person name="Haridas S."/>
            <person name="Chen C."/>
            <person name="Bauer D."/>
            <person name="Andreopoulos W."/>
            <person name="Pangilinan J."/>
            <person name="LaButti K."/>
            <person name="Riley R."/>
            <person name="Lipzen A."/>
            <person name="Clum A."/>
            <person name="Drula E."/>
            <person name="Henrissat B."/>
            <person name="Kohler A."/>
            <person name="Grigoriev I.V."/>
            <person name="Martin F.M."/>
            <person name="Hacquard S."/>
        </authorList>
    </citation>
    <scope>NUCLEOTIDE SEQUENCE [LARGE SCALE GENOMIC DNA]</scope>
    <source>
        <strain evidence="4 5">MPI-CAGE-CH-0241</strain>
    </source>
</reference>
<gene>
    <name evidence="4" type="ORF">B0T10DRAFT_558146</name>
</gene>
<feature type="transmembrane region" description="Helical" evidence="2">
    <location>
        <begin position="112"/>
        <end position="130"/>
    </location>
</feature>
<organism evidence="4 5">
    <name type="scientific">Thelonectria olida</name>
    <dbReference type="NCBI Taxonomy" id="1576542"/>
    <lineage>
        <taxon>Eukaryota</taxon>
        <taxon>Fungi</taxon>
        <taxon>Dikarya</taxon>
        <taxon>Ascomycota</taxon>
        <taxon>Pezizomycotina</taxon>
        <taxon>Sordariomycetes</taxon>
        <taxon>Hypocreomycetidae</taxon>
        <taxon>Hypocreales</taxon>
        <taxon>Nectriaceae</taxon>
        <taxon>Thelonectria</taxon>
    </lineage>
</organism>
<dbReference type="PANTHER" id="PTHR42109:SF2">
    <property type="entry name" value="INTEGRAL MEMBRANE PROTEIN"/>
    <property type="match status" value="1"/>
</dbReference>
<feature type="transmembrane region" description="Helical" evidence="2">
    <location>
        <begin position="70"/>
        <end position="91"/>
    </location>
</feature>
<dbReference type="EMBL" id="JAGPYM010000004">
    <property type="protein sequence ID" value="KAH6895982.1"/>
    <property type="molecule type" value="Genomic_DNA"/>
</dbReference>
<evidence type="ECO:0000313" key="5">
    <source>
        <dbReference type="Proteomes" id="UP000777438"/>
    </source>
</evidence>
<feature type="transmembrane region" description="Helical" evidence="2">
    <location>
        <begin position="39"/>
        <end position="58"/>
    </location>
</feature>
<feature type="compositionally biased region" description="Polar residues" evidence="1">
    <location>
        <begin position="298"/>
        <end position="310"/>
    </location>
</feature>
<keyword evidence="2" id="KW-0472">Membrane</keyword>
<dbReference type="OrthoDB" id="2560628at2759"/>
<evidence type="ECO:0000256" key="2">
    <source>
        <dbReference type="SAM" id="Phobius"/>
    </source>
</evidence>
<evidence type="ECO:0000256" key="1">
    <source>
        <dbReference type="SAM" id="MobiDB-lite"/>
    </source>
</evidence>
<feature type="transmembrane region" description="Helical" evidence="2">
    <location>
        <begin position="6"/>
        <end position="27"/>
    </location>
</feature>
<evidence type="ECO:0000259" key="3">
    <source>
        <dbReference type="Pfam" id="PF24800"/>
    </source>
</evidence>
<keyword evidence="2" id="KW-1133">Transmembrane helix</keyword>
<name>A0A9P8WDA3_9HYPO</name>
<protein>
    <recommendedName>
        <fullName evidence="3">DUF7702 domain-containing protein</fullName>
    </recommendedName>
</protein>
<keyword evidence="5" id="KW-1185">Reference proteome</keyword>
<comment type="caution">
    <text evidence="4">The sequence shown here is derived from an EMBL/GenBank/DDBJ whole genome shotgun (WGS) entry which is preliminary data.</text>
</comment>
<feature type="region of interest" description="Disordered" evidence="1">
    <location>
        <begin position="283"/>
        <end position="310"/>
    </location>
</feature>
<feature type="transmembrane region" description="Helical" evidence="2">
    <location>
        <begin position="218"/>
        <end position="241"/>
    </location>
</feature>
<sequence length="310" mass="33831">MTELHTSVAIAQVAFYAPIVPLSLFIFLRNVRNRPLQPWYPLVLFSLMRLLGGLLTIAQETSPDNVRLGVAASALLNIGLVPLLFSTIGILRYVLGSTADLTLAKRGSILDIVTRIALAIALLLLVLASATTHQRGTSIEALRALALSGYVIMTCVLALATAELTQLHVHRHLLGAGTLIYVQVALLGTPALILRTLYGLLFEYTITDEDPIWNPLHGSVPIFILMCLIPEYMTLLLYMYLGFHRMNHAIPELEKSEDVESGTYCMIGGLRVGWTVHRYQQPGAGANPLSDPPPYDGETSTIPPSSNNHA</sequence>